<feature type="region of interest" description="Disordered" evidence="1">
    <location>
        <begin position="248"/>
        <end position="276"/>
    </location>
</feature>
<feature type="compositionally biased region" description="Basic and acidic residues" evidence="1">
    <location>
        <begin position="255"/>
        <end position="265"/>
    </location>
</feature>
<dbReference type="EMBL" id="ML121550">
    <property type="protein sequence ID" value="RPB22681.1"/>
    <property type="molecule type" value="Genomic_DNA"/>
</dbReference>
<evidence type="ECO:0000313" key="3">
    <source>
        <dbReference type="Proteomes" id="UP000267821"/>
    </source>
</evidence>
<feature type="compositionally biased region" description="Low complexity" evidence="1">
    <location>
        <begin position="823"/>
        <end position="835"/>
    </location>
</feature>
<feature type="compositionally biased region" description="Basic residues" evidence="1">
    <location>
        <begin position="403"/>
        <end position="412"/>
    </location>
</feature>
<feature type="compositionally biased region" description="Polar residues" evidence="1">
    <location>
        <begin position="680"/>
        <end position="689"/>
    </location>
</feature>
<evidence type="ECO:0000313" key="2">
    <source>
        <dbReference type="EMBL" id="RPB22681.1"/>
    </source>
</evidence>
<feature type="region of interest" description="Disordered" evidence="1">
    <location>
        <begin position="344"/>
        <end position="364"/>
    </location>
</feature>
<organism evidence="2 3">
    <name type="scientific">Terfezia boudieri ATCC MYA-4762</name>
    <dbReference type="NCBI Taxonomy" id="1051890"/>
    <lineage>
        <taxon>Eukaryota</taxon>
        <taxon>Fungi</taxon>
        <taxon>Dikarya</taxon>
        <taxon>Ascomycota</taxon>
        <taxon>Pezizomycotina</taxon>
        <taxon>Pezizomycetes</taxon>
        <taxon>Pezizales</taxon>
        <taxon>Pezizaceae</taxon>
        <taxon>Terfezia</taxon>
    </lineage>
</organism>
<feature type="region of interest" description="Disordered" evidence="1">
    <location>
        <begin position="549"/>
        <end position="689"/>
    </location>
</feature>
<dbReference type="Proteomes" id="UP000267821">
    <property type="component" value="Unassembled WGS sequence"/>
</dbReference>
<dbReference type="InParanoid" id="A0A3N4LPW0"/>
<reference evidence="2 3" key="1">
    <citation type="journal article" date="2018" name="Nat. Ecol. Evol.">
        <title>Pezizomycetes genomes reveal the molecular basis of ectomycorrhizal truffle lifestyle.</title>
        <authorList>
            <person name="Murat C."/>
            <person name="Payen T."/>
            <person name="Noel B."/>
            <person name="Kuo A."/>
            <person name="Morin E."/>
            <person name="Chen J."/>
            <person name="Kohler A."/>
            <person name="Krizsan K."/>
            <person name="Balestrini R."/>
            <person name="Da Silva C."/>
            <person name="Montanini B."/>
            <person name="Hainaut M."/>
            <person name="Levati E."/>
            <person name="Barry K.W."/>
            <person name="Belfiori B."/>
            <person name="Cichocki N."/>
            <person name="Clum A."/>
            <person name="Dockter R.B."/>
            <person name="Fauchery L."/>
            <person name="Guy J."/>
            <person name="Iotti M."/>
            <person name="Le Tacon F."/>
            <person name="Lindquist E.A."/>
            <person name="Lipzen A."/>
            <person name="Malagnac F."/>
            <person name="Mello A."/>
            <person name="Molinier V."/>
            <person name="Miyauchi S."/>
            <person name="Poulain J."/>
            <person name="Riccioni C."/>
            <person name="Rubini A."/>
            <person name="Sitrit Y."/>
            <person name="Splivallo R."/>
            <person name="Traeger S."/>
            <person name="Wang M."/>
            <person name="Zifcakova L."/>
            <person name="Wipf D."/>
            <person name="Zambonelli A."/>
            <person name="Paolocci F."/>
            <person name="Nowrousian M."/>
            <person name="Ottonello S."/>
            <person name="Baldrian P."/>
            <person name="Spatafora J.W."/>
            <person name="Henrissat B."/>
            <person name="Nagy L.G."/>
            <person name="Aury J.M."/>
            <person name="Wincker P."/>
            <person name="Grigoriev I.V."/>
            <person name="Bonfante P."/>
            <person name="Martin F.M."/>
        </authorList>
    </citation>
    <scope>NUCLEOTIDE SEQUENCE [LARGE SCALE GENOMIC DNA]</scope>
    <source>
        <strain evidence="2 3">ATCC MYA-4762</strain>
    </source>
</reference>
<feature type="compositionally biased region" description="Acidic residues" evidence="1">
    <location>
        <begin position="596"/>
        <end position="605"/>
    </location>
</feature>
<feature type="compositionally biased region" description="Acidic residues" evidence="1">
    <location>
        <begin position="886"/>
        <end position="899"/>
    </location>
</feature>
<feature type="compositionally biased region" description="Polar residues" evidence="1">
    <location>
        <begin position="649"/>
        <end position="673"/>
    </location>
</feature>
<name>A0A3N4LPW0_9PEZI</name>
<feature type="compositionally biased region" description="Basic and acidic residues" evidence="1">
    <location>
        <begin position="555"/>
        <end position="571"/>
    </location>
</feature>
<feature type="region of interest" description="Disordered" evidence="1">
    <location>
        <begin position="389"/>
        <end position="430"/>
    </location>
</feature>
<accession>A0A3N4LPW0</accession>
<gene>
    <name evidence="2" type="ORF">L211DRAFT_869171</name>
</gene>
<dbReference type="AlphaFoldDB" id="A0A3N4LPW0"/>
<dbReference type="OrthoDB" id="5365745at2759"/>
<protein>
    <submittedName>
        <fullName evidence="2">Uncharacterized protein</fullName>
    </submittedName>
</protein>
<feature type="region of interest" description="Disordered" evidence="1">
    <location>
        <begin position="489"/>
        <end position="520"/>
    </location>
</feature>
<proteinExistence type="predicted"/>
<evidence type="ECO:0000256" key="1">
    <source>
        <dbReference type="SAM" id="MobiDB-lite"/>
    </source>
</evidence>
<feature type="compositionally biased region" description="Basic and acidic residues" evidence="1">
    <location>
        <begin position="501"/>
        <end position="512"/>
    </location>
</feature>
<keyword evidence="3" id="KW-1185">Reference proteome</keyword>
<feature type="compositionally biased region" description="Basic and acidic residues" evidence="1">
    <location>
        <begin position="632"/>
        <end position="643"/>
    </location>
</feature>
<sequence>MAIPSSNVKSLIRRFEILASYSSVPNVRSEFLVSPTYQVQRQQQGRPHTQLGDIQELEGVEGRNNSEIHRRERTLGQKQIRRSSSEVGLMSTSGYLGLPSLRPQGMVGNGSALQPPAGSAVKPRSLYNTLTRADTFLPGDTKGSHNGPAKLTAGMGDDSVNKADCSSAMHCTSASRLALRRLGQSVKRKASFFIEQSLKQDNLPIRKSPPPKRLFGVSGENMGRNVSRKVMGKLEGVRRVSEDGRRSLVLLSRSESNREGEKRSSGDGTDDNTLTGTVTEEVMLSLARERSLATETEREWVGTELSSSWSSTSYPLIRPTTPPVMREMPSKFIHSLLRRSLKPPAAIDGPAASGGNVAYKGGPRRAPEIKQVPTILKRGNSSTATFLAVGGSKPGSIAEQGSPRHKKSRKPWRNWSGASRKGMDGAGEVDDMYGSGTIRKKRITPPKVSVRSLIARFRQAESVGKTGESDLGVYKLLNRESGKSVEVQFDEENDEDWGGGSEREGNKRENGSFRKKPKRSVSIRTFLGASSGAREQQTRSATFTFLSEQATGDKFGTHTEHSGHSRHDQKQPKPYLHPGNGTKSFMLKIAPKNEELGETSEEAEDISNYNERKSSERGNIGAMTGPQSGTDGSKRKSGEESSKPEFSLPSLTSTDTIVTTKNSSARRQSYTSTSDDEMSQENGGTRGYHTTANKQLWSRSSGEINYGYISSSESGRWYKIPEHLGPAVEGPMSMASMGAPIRQGLQQLIQPVYRYQAYQPPKPLQPIVVYDVDVQGQIGNSNMGRAGRSKYLEAYRGTPAPEGFISRRRTGKRQELSEEEESGSFGSEMSGEGMSQDGKLEDDERDSSPATDELGYVYVDDDEVNGQGTDGELSNSDSDHYTEVGSIEEYEEREEETSDHEECTAAGETALTSTTREMTLSAQRTSLPCGGDTSSELELTPPLVLNNYANTKYHHHKRHLGSTSQQANGVVTRPLQPVHGDPEPPRTASAARRMMRQHEAAMKVVGTILFDGVNMLNQLDDIEVMGFGYGSSSRGEGLDKGREWEELMEEEESEEVVRVKLPVKGIPISGRVVQPKAKNYVMRVAIEKFVLASG</sequence>
<feature type="region of interest" description="Disordered" evidence="1">
    <location>
        <begin position="800"/>
        <end position="904"/>
    </location>
</feature>